<dbReference type="Gene3D" id="3.40.630.30">
    <property type="match status" value="1"/>
</dbReference>
<name>A0A8K0DE42_IGNLU</name>
<proteinExistence type="predicted"/>
<gene>
    <name evidence="1" type="ORF">ILUMI_04620</name>
</gene>
<dbReference type="OrthoDB" id="41532at2759"/>
<sequence>MRYKASNRKNRAKIEVVPGKGVAASENHFSDSTDLDDISLHNSDSLLDLASEADLSSDEEETLSVRSQVVKVRTPISETNTESYLYKIKQANVQQGEEKFLPIKEDMSEQQINEYKIRVLTTEDQSLVVTFLKNFFFPSEPLNEALLRDGIQRQFSPECRSLTYLPEGLSLACVTPSGEIIGIILNSKMENHFHNESGSDDLSDPYRMKISNLLDHIDKQITLSRKLNDLDKEINVKVVTVSDKWRNKGIGKKRIKSKEVN</sequence>
<keyword evidence="2" id="KW-1185">Reference proteome</keyword>
<accession>A0A8K0DE42</accession>
<protein>
    <submittedName>
        <fullName evidence="1">Uncharacterized protein</fullName>
    </submittedName>
</protein>
<comment type="caution">
    <text evidence="1">The sequence shown here is derived from an EMBL/GenBank/DDBJ whole genome shotgun (WGS) entry which is preliminary data.</text>
</comment>
<dbReference type="AlphaFoldDB" id="A0A8K0DE42"/>
<dbReference type="Proteomes" id="UP000801492">
    <property type="component" value="Unassembled WGS sequence"/>
</dbReference>
<evidence type="ECO:0000313" key="1">
    <source>
        <dbReference type="EMBL" id="KAF2901563.1"/>
    </source>
</evidence>
<evidence type="ECO:0000313" key="2">
    <source>
        <dbReference type="Proteomes" id="UP000801492"/>
    </source>
</evidence>
<organism evidence="1 2">
    <name type="scientific">Ignelater luminosus</name>
    <name type="common">Cucubano</name>
    <name type="synonym">Pyrophorus luminosus</name>
    <dbReference type="NCBI Taxonomy" id="2038154"/>
    <lineage>
        <taxon>Eukaryota</taxon>
        <taxon>Metazoa</taxon>
        <taxon>Ecdysozoa</taxon>
        <taxon>Arthropoda</taxon>
        <taxon>Hexapoda</taxon>
        <taxon>Insecta</taxon>
        <taxon>Pterygota</taxon>
        <taxon>Neoptera</taxon>
        <taxon>Endopterygota</taxon>
        <taxon>Coleoptera</taxon>
        <taxon>Polyphaga</taxon>
        <taxon>Elateriformia</taxon>
        <taxon>Elateroidea</taxon>
        <taxon>Elateridae</taxon>
        <taxon>Agrypninae</taxon>
        <taxon>Pyrophorini</taxon>
        <taxon>Ignelater</taxon>
    </lineage>
</organism>
<dbReference type="EMBL" id="VTPC01001551">
    <property type="protein sequence ID" value="KAF2901563.1"/>
    <property type="molecule type" value="Genomic_DNA"/>
</dbReference>
<reference evidence="1" key="1">
    <citation type="submission" date="2019-08" db="EMBL/GenBank/DDBJ databases">
        <title>The genome of the North American firefly Photinus pyralis.</title>
        <authorList>
            <consortium name="Photinus pyralis genome working group"/>
            <person name="Fallon T.R."/>
            <person name="Sander Lower S.E."/>
            <person name="Weng J.-K."/>
        </authorList>
    </citation>
    <scope>NUCLEOTIDE SEQUENCE</scope>
    <source>
        <strain evidence="1">TRF0915ILg1</strain>
        <tissue evidence="1">Whole body</tissue>
    </source>
</reference>